<feature type="region of interest" description="Disordered" evidence="1">
    <location>
        <begin position="265"/>
        <end position="285"/>
    </location>
</feature>
<accession>A0A5N6UDG8</accession>
<proteinExistence type="predicted"/>
<keyword evidence="3" id="KW-1185">Reference proteome</keyword>
<dbReference type="OrthoDB" id="3000060at2759"/>
<evidence type="ECO:0000313" key="2">
    <source>
        <dbReference type="EMBL" id="KAE8156643.1"/>
    </source>
</evidence>
<dbReference type="AlphaFoldDB" id="A0A5N6UDG8"/>
<reference evidence="2 3" key="1">
    <citation type="submission" date="2019-04" db="EMBL/GenBank/DDBJ databases">
        <title>Friends and foes A comparative genomics study of 23 Aspergillus species from section Flavi.</title>
        <authorList>
            <consortium name="DOE Joint Genome Institute"/>
            <person name="Kjaerbolling I."/>
            <person name="Vesth T."/>
            <person name="Frisvad J.C."/>
            <person name="Nybo J.L."/>
            <person name="Theobald S."/>
            <person name="Kildgaard S."/>
            <person name="Isbrandt T."/>
            <person name="Kuo A."/>
            <person name="Sato A."/>
            <person name="Lyhne E.K."/>
            <person name="Kogle M.E."/>
            <person name="Wiebenga A."/>
            <person name="Kun R.S."/>
            <person name="Lubbers R.J."/>
            <person name="Makela M.R."/>
            <person name="Barry K."/>
            <person name="Chovatia M."/>
            <person name="Clum A."/>
            <person name="Daum C."/>
            <person name="Haridas S."/>
            <person name="He G."/>
            <person name="LaButti K."/>
            <person name="Lipzen A."/>
            <person name="Mondo S."/>
            <person name="Riley R."/>
            <person name="Salamov A."/>
            <person name="Simmons B.A."/>
            <person name="Magnuson J.K."/>
            <person name="Henrissat B."/>
            <person name="Mortensen U.H."/>
            <person name="Larsen T.O."/>
            <person name="Devries R.P."/>
            <person name="Grigoriev I.V."/>
            <person name="Machida M."/>
            <person name="Baker S.E."/>
            <person name="Andersen M.R."/>
        </authorList>
    </citation>
    <scope>NUCLEOTIDE SEQUENCE [LARGE SCALE GENOMIC DNA]</scope>
    <source>
        <strain evidence="2 3">CBS 117626</strain>
    </source>
</reference>
<evidence type="ECO:0000313" key="3">
    <source>
        <dbReference type="Proteomes" id="UP000326950"/>
    </source>
</evidence>
<protein>
    <recommendedName>
        <fullName evidence="4">Peptidase C13 family-domain-containing protein</fullName>
    </recommendedName>
</protein>
<evidence type="ECO:0000256" key="1">
    <source>
        <dbReference type="SAM" id="MobiDB-lite"/>
    </source>
</evidence>
<gene>
    <name evidence="2" type="ORF">BDV40DRAFT_280537</name>
</gene>
<dbReference type="EMBL" id="ML738752">
    <property type="protein sequence ID" value="KAE8156643.1"/>
    <property type="molecule type" value="Genomic_DNA"/>
</dbReference>
<dbReference type="Proteomes" id="UP000326950">
    <property type="component" value="Unassembled WGS sequence"/>
</dbReference>
<sequence>MEPLTRGGHIRQLGRTPSMFLTSTPPVIHDNTIIVAVTHPTVLTGHGTKDGWFLSDFYAFNYLLKGLGSSQTWLTAANPQRLVKKYDIFLHGNPYEDRKVVLSQELLDSDAFTPVTIVSASVMIDRFLKEVQRASKQAKHKQAPLLILVFSHGFPNFQLLLNNGDRKRGLSITRLKAVLEPGISVTLTTTACFSGGWVTSPDFSHTIMAAATAEAGESGWSNAWPDSHSMGRACGSVFASMLINTLSTVTSPLVSELNKISAIGGSSEDLPQRSNQLQPEEPSSEQTLTYNAFCHEIWRTCANQINQLWTSQSFTFSAQDDQWEYSWTGRTGIPLMEFEQRWNRLVTYPYTGPENLRAERNPTPMNTDFTPGSSFNRTAGIGSADDLINTMTDNICHGRIKAMAFLFRQTCPGDWNHGFEVALGGTLRGYYEFDEFEDEASTIASTIRFRWEMGLLTDYIISTFKLPMPNNQICLLWDRQQWIARIQTTMPNWRERRAPYYRALYDSRFNIEPLDEQGPPFERPVGYVAASLLELQKPEAETLVVVSQILEFMERMKLFHAQRIVQDRSVRRRGKAWLKSLGRHIRRSLSPSKKTSTST</sequence>
<evidence type="ECO:0008006" key="4">
    <source>
        <dbReference type="Google" id="ProtNLM"/>
    </source>
</evidence>
<name>A0A5N6UDG8_ASPTM</name>
<organism evidence="2 3">
    <name type="scientific">Aspergillus tamarii</name>
    <dbReference type="NCBI Taxonomy" id="41984"/>
    <lineage>
        <taxon>Eukaryota</taxon>
        <taxon>Fungi</taxon>
        <taxon>Dikarya</taxon>
        <taxon>Ascomycota</taxon>
        <taxon>Pezizomycotina</taxon>
        <taxon>Eurotiomycetes</taxon>
        <taxon>Eurotiomycetidae</taxon>
        <taxon>Eurotiales</taxon>
        <taxon>Aspergillaceae</taxon>
        <taxon>Aspergillus</taxon>
        <taxon>Aspergillus subgen. Circumdati</taxon>
    </lineage>
</organism>